<keyword evidence="1" id="KW-0812">Transmembrane</keyword>
<evidence type="ECO:0000313" key="3">
    <source>
        <dbReference type="WBParaSite" id="L893_g6694.t1"/>
    </source>
</evidence>
<evidence type="ECO:0000313" key="2">
    <source>
        <dbReference type="Proteomes" id="UP000095287"/>
    </source>
</evidence>
<dbReference type="WBParaSite" id="L893_g6694.t1">
    <property type="protein sequence ID" value="L893_g6694.t1"/>
    <property type="gene ID" value="L893_g6694"/>
</dbReference>
<evidence type="ECO:0000256" key="1">
    <source>
        <dbReference type="SAM" id="Phobius"/>
    </source>
</evidence>
<feature type="transmembrane region" description="Helical" evidence="1">
    <location>
        <begin position="44"/>
        <end position="68"/>
    </location>
</feature>
<dbReference type="Proteomes" id="UP000095287">
    <property type="component" value="Unplaced"/>
</dbReference>
<keyword evidence="1" id="KW-0472">Membrane</keyword>
<keyword evidence="1" id="KW-1133">Transmembrane helix</keyword>
<dbReference type="AlphaFoldDB" id="A0A1I8AKK8"/>
<protein>
    <submittedName>
        <fullName evidence="3">Transmembrane protein</fullName>
    </submittedName>
</protein>
<feature type="transmembrane region" description="Helical" evidence="1">
    <location>
        <begin position="12"/>
        <end position="38"/>
    </location>
</feature>
<sequence length="100" mass="11314">MHIPFSNNTSVEVYEMTFIAACVILSFVVSAVTLFTILEVYEMTFIAACVILSFVVSAVTLFTICVTARIRRTAVVHSESQLRDLQLLWHVHNMDKYAII</sequence>
<name>A0A1I8AKK8_9BILA</name>
<accession>A0A1I8AKK8</accession>
<organism evidence="2 3">
    <name type="scientific">Steinernema glaseri</name>
    <dbReference type="NCBI Taxonomy" id="37863"/>
    <lineage>
        <taxon>Eukaryota</taxon>
        <taxon>Metazoa</taxon>
        <taxon>Ecdysozoa</taxon>
        <taxon>Nematoda</taxon>
        <taxon>Chromadorea</taxon>
        <taxon>Rhabditida</taxon>
        <taxon>Tylenchina</taxon>
        <taxon>Panagrolaimomorpha</taxon>
        <taxon>Strongyloidoidea</taxon>
        <taxon>Steinernematidae</taxon>
        <taxon>Steinernema</taxon>
    </lineage>
</organism>
<keyword evidence="2" id="KW-1185">Reference proteome</keyword>
<proteinExistence type="predicted"/>
<reference evidence="3" key="1">
    <citation type="submission" date="2016-11" db="UniProtKB">
        <authorList>
            <consortium name="WormBaseParasite"/>
        </authorList>
    </citation>
    <scope>IDENTIFICATION</scope>
</reference>